<dbReference type="Proteomes" id="UP000298340">
    <property type="component" value="Unassembled WGS sequence"/>
</dbReference>
<comment type="caution">
    <text evidence="2">The sequence shown here is derived from an EMBL/GenBank/DDBJ whole genome shotgun (WGS) entry which is preliminary data.</text>
</comment>
<organism evidence="2 4">
    <name type="scientific">Flavobacterium circumlabens</name>
    <dbReference type="NCBI Taxonomy" id="2133765"/>
    <lineage>
        <taxon>Bacteria</taxon>
        <taxon>Pseudomonadati</taxon>
        <taxon>Bacteroidota</taxon>
        <taxon>Flavobacteriia</taxon>
        <taxon>Flavobacteriales</taxon>
        <taxon>Flavobacteriaceae</taxon>
        <taxon>Flavobacterium</taxon>
    </lineage>
</organism>
<reference evidence="2 4" key="2">
    <citation type="journal article" date="2018" name="Syst. Appl. Microbiol.">
        <title>Flavobacterium circumlabens sp. nov. and Flavobacterium cupreum sp. nov., two psychrotrophic species isolated from Antarctic environmental samples.</title>
        <authorList>
            <person name="Kralova S."/>
            <person name="Busse H.J."/>
            <person name="Svec P."/>
            <person name="Maslanova I."/>
            <person name="Stankova E."/>
            <person name="Bartak M."/>
            <person name="Sedlacek I."/>
        </authorList>
    </citation>
    <scope>NUCLEOTIDE SEQUENCE [LARGE SCALE GENOMIC DNA]</scope>
    <source>
        <strain evidence="2 4">CCM 8828</strain>
    </source>
</reference>
<dbReference type="AlphaFoldDB" id="A0A4Y7UHE4"/>
<gene>
    <name evidence="2" type="ORF">D0809_02195</name>
    <name evidence="1" type="ORF">EV142_101265</name>
</gene>
<dbReference type="RefSeq" id="WP_132031953.1">
    <property type="nucleotide sequence ID" value="NZ_JBDSHJ010000012.1"/>
</dbReference>
<evidence type="ECO:0000313" key="1">
    <source>
        <dbReference type="EMBL" id="TCN60691.1"/>
    </source>
</evidence>
<name>A0A4Y7UHE4_9FLAO</name>
<keyword evidence="3" id="KW-1185">Reference proteome</keyword>
<evidence type="ECO:0000313" key="3">
    <source>
        <dbReference type="Proteomes" id="UP000295270"/>
    </source>
</evidence>
<protein>
    <submittedName>
        <fullName evidence="2">Uncharacterized protein</fullName>
    </submittedName>
</protein>
<proteinExistence type="predicted"/>
<dbReference type="EMBL" id="QWDN01000001">
    <property type="protein sequence ID" value="TEB45837.1"/>
    <property type="molecule type" value="Genomic_DNA"/>
</dbReference>
<dbReference type="EMBL" id="SLWA01000001">
    <property type="protein sequence ID" value="TCN60691.1"/>
    <property type="molecule type" value="Genomic_DNA"/>
</dbReference>
<evidence type="ECO:0000313" key="2">
    <source>
        <dbReference type="EMBL" id="TEB45837.1"/>
    </source>
</evidence>
<dbReference type="Proteomes" id="UP000295270">
    <property type="component" value="Unassembled WGS sequence"/>
</dbReference>
<reference evidence="1" key="3">
    <citation type="submission" date="2019-03" db="EMBL/GenBank/DDBJ databases">
        <authorList>
            <person name="Whitman W."/>
            <person name="Huntemann M."/>
            <person name="Clum A."/>
            <person name="Pillay M."/>
            <person name="Palaniappan K."/>
            <person name="Varghese N."/>
            <person name="Mikhailova N."/>
            <person name="Stamatis D."/>
            <person name="Reddy T."/>
            <person name="Daum C."/>
            <person name="Shapiro N."/>
            <person name="Ivanova N."/>
            <person name="Kyrpides N."/>
            <person name="Woyke T."/>
        </authorList>
    </citation>
    <scope>NUCLEOTIDE SEQUENCE</scope>
    <source>
        <strain evidence="1">P5626</strain>
    </source>
</reference>
<reference evidence="1 3" key="1">
    <citation type="journal article" date="2015" name="Stand. Genomic Sci.">
        <title>Genomic Encyclopedia of Bacterial and Archaeal Type Strains, Phase III: the genomes of soil and plant-associated and newly described type strains.</title>
        <authorList>
            <person name="Whitman W.B."/>
            <person name="Woyke T."/>
            <person name="Klenk H.P."/>
            <person name="Zhou Y."/>
            <person name="Lilburn T.G."/>
            <person name="Beck B.J."/>
            <person name="De Vos P."/>
            <person name="Vandamme P."/>
            <person name="Eisen J.A."/>
            <person name="Garrity G."/>
            <person name="Hugenholtz P."/>
            <person name="Kyrpides N.C."/>
        </authorList>
    </citation>
    <scope>NUCLEOTIDE SEQUENCE [LARGE SCALE GENOMIC DNA]</scope>
    <source>
        <strain evidence="1 3">P5626</strain>
    </source>
</reference>
<evidence type="ECO:0000313" key="4">
    <source>
        <dbReference type="Proteomes" id="UP000298340"/>
    </source>
</evidence>
<sequence>MKTTNKYSGTIQWLSDAESQSSIISIAGTQTEKKPRRQDSSLRSPKSVLFQIYELGEKKLSN</sequence>
<accession>A0A4Y7UHE4</accession>